<proteinExistence type="predicted"/>
<dbReference type="Proteomes" id="UP001193734">
    <property type="component" value="Unassembled WGS sequence"/>
</dbReference>
<dbReference type="RefSeq" id="WP_172175409.1">
    <property type="nucleotide sequence ID" value="NZ_CASGIA010000019.1"/>
</dbReference>
<keyword evidence="12" id="KW-1185">Reference proteome</keyword>
<dbReference type="Pfam" id="PF03372">
    <property type="entry name" value="Exo_endo_phos"/>
    <property type="match status" value="1"/>
</dbReference>
<keyword evidence="4" id="KW-0479">Metal-binding</keyword>
<evidence type="ECO:0000256" key="3">
    <source>
        <dbReference type="ARBA" id="ARBA00022722"/>
    </source>
</evidence>
<keyword evidence="9" id="KW-0472">Membrane</keyword>
<evidence type="ECO:0000313" key="12">
    <source>
        <dbReference type="Proteomes" id="UP001193734"/>
    </source>
</evidence>
<evidence type="ECO:0000256" key="2">
    <source>
        <dbReference type="ARBA" id="ARBA00001946"/>
    </source>
</evidence>
<dbReference type="GO" id="GO:0004519">
    <property type="term" value="F:endonuclease activity"/>
    <property type="evidence" value="ECO:0007669"/>
    <property type="project" value="UniProtKB-KW"/>
</dbReference>
<evidence type="ECO:0000313" key="11">
    <source>
        <dbReference type="EMBL" id="NPE13775.1"/>
    </source>
</evidence>
<keyword evidence="3" id="KW-0540">Nuclease</keyword>
<comment type="cofactor">
    <cofactor evidence="2">
        <name>Mg(2+)</name>
        <dbReference type="ChEBI" id="CHEBI:18420"/>
    </cofactor>
</comment>
<dbReference type="CDD" id="cd09084">
    <property type="entry name" value="EEP-2"/>
    <property type="match status" value="1"/>
</dbReference>
<protein>
    <submittedName>
        <fullName evidence="11">Endonuclease/exonuclease/phosphatase family protein</fullName>
    </submittedName>
</protein>
<dbReference type="GeneID" id="82157203"/>
<name>A0ABX2AVU0_9BACT</name>
<evidence type="ECO:0000256" key="4">
    <source>
        <dbReference type="ARBA" id="ARBA00022723"/>
    </source>
</evidence>
<keyword evidence="8" id="KW-0234">DNA repair</keyword>
<keyword evidence="9" id="KW-1133">Transmembrane helix</keyword>
<evidence type="ECO:0000256" key="8">
    <source>
        <dbReference type="ARBA" id="ARBA00023204"/>
    </source>
</evidence>
<sequence>MGKLAVYKYISMMFIIIQFVLSIFTLVGLWGGSVPPAGNTAMAMLVYILPMLIIANTVMLAYWLVRRHWIISIFPLLTILFCIPYIGTIYQPGNQPADDETGHGIKIATYNVASFGRETSGFMAQDILSEMKKHHVDVLCMQEYSDISGDKLNSNSYKDYFPYMATGNRDMVIYSKYPIGKKKNIPFDETNNSAMWADIDVNGKTIRIFNVHLETTGFNRTMHRVAKLERNGIRVENNNIISAIYDNYTLGMIIRSGQATTVTNERQQSPVPSIVCGDFNDVPYSYVYNTMLSGMVDGFKECGNGWMQTYRGKKAVRIDYIFHDKAFKGISYYTKELTYSDHKPVFMQIEI</sequence>
<feature type="transmembrane region" description="Helical" evidence="9">
    <location>
        <begin position="69"/>
        <end position="87"/>
    </location>
</feature>
<evidence type="ECO:0000259" key="10">
    <source>
        <dbReference type="Pfam" id="PF03372"/>
    </source>
</evidence>
<accession>A0ABX2AVU0</accession>
<keyword evidence="7" id="KW-0460">Magnesium</keyword>
<dbReference type="SUPFAM" id="SSF56219">
    <property type="entry name" value="DNase I-like"/>
    <property type="match status" value="1"/>
</dbReference>
<dbReference type="PANTHER" id="PTHR15822:SF4">
    <property type="entry name" value="TYROSYL-DNA PHOSPHODIESTERASE 2"/>
    <property type="match status" value="1"/>
</dbReference>
<evidence type="ECO:0000256" key="5">
    <source>
        <dbReference type="ARBA" id="ARBA00022763"/>
    </source>
</evidence>
<feature type="transmembrane region" description="Helical" evidence="9">
    <location>
        <begin position="44"/>
        <end position="64"/>
    </location>
</feature>
<comment type="cofactor">
    <cofactor evidence="1">
        <name>Mn(2+)</name>
        <dbReference type="ChEBI" id="CHEBI:29035"/>
    </cofactor>
</comment>
<evidence type="ECO:0000256" key="1">
    <source>
        <dbReference type="ARBA" id="ARBA00001936"/>
    </source>
</evidence>
<dbReference type="InterPro" id="IPR036691">
    <property type="entry name" value="Endo/exonu/phosph_ase_sf"/>
</dbReference>
<feature type="transmembrane region" description="Helical" evidence="9">
    <location>
        <begin position="12"/>
        <end position="32"/>
    </location>
</feature>
<dbReference type="Gene3D" id="3.60.10.10">
    <property type="entry name" value="Endonuclease/exonuclease/phosphatase"/>
    <property type="match status" value="1"/>
</dbReference>
<dbReference type="InterPro" id="IPR005135">
    <property type="entry name" value="Endo/exonuclease/phosphatase"/>
</dbReference>
<organism evidence="11 12">
    <name type="scientific">Xylanibacter rodentium</name>
    <dbReference type="NCBI Taxonomy" id="2736289"/>
    <lineage>
        <taxon>Bacteria</taxon>
        <taxon>Pseudomonadati</taxon>
        <taxon>Bacteroidota</taxon>
        <taxon>Bacteroidia</taxon>
        <taxon>Bacteroidales</taxon>
        <taxon>Prevotellaceae</taxon>
        <taxon>Xylanibacter</taxon>
    </lineage>
</organism>
<comment type="caution">
    <text evidence="11">The sequence shown here is derived from an EMBL/GenBank/DDBJ whole genome shotgun (WGS) entry which is preliminary data.</text>
</comment>
<keyword evidence="9" id="KW-0812">Transmembrane</keyword>
<gene>
    <name evidence="11" type="ORF">HPS55_05440</name>
</gene>
<dbReference type="InterPro" id="IPR051547">
    <property type="entry name" value="TDP2-like"/>
</dbReference>
<keyword evidence="5" id="KW-0227">DNA damage</keyword>
<reference evidence="11 12" key="1">
    <citation type="submission" date="2020-05" db="EMBL/GenBank/DDBJ databases">
        <title>Distinct polysaccharide utilization as determinants for interspecies competition between intestinal Prevotella spp.</title>
        <authorList>
            <person name="Galvez E.J.C."/>
            <person name="Iljazovic A."/>
            <person name="Strowig T."/>
        </authorList>
    </citation>
    <scope>NUCLEOTIDE SEQUENCE [LARGE SCALE GENOMIC DNA]</scope>
    <source>
        <strain evidence="11 12">PROD</strain>
    </source>
</reference>
<evidence type="ECO:0000256" key="7">
    <source>
        <dbReference type="ARBA" id="ARBA00022842"/>
    </source>
</evidence>
<feature type="domain" description="Endonuclease/exonuclease/phosphatase" evidence="10">
    <location>
        <begin position="108"/>
        <end position="342"/>
    </location>
</feature>
<evidence type="ECO:0000256" key="6">
    <source>
        <dbReference type="ARBA" id="ARBA00022801"/>
    </source>
</evidence>
<evidence type="ECO:0000256" key="9">
    <source>
        <dbReference type="SAM" id="Phobius"/>
    </source>
</evidence>
<dbReference type="PANTHER" id="PTHR15822">
    <property type="entry name" value="TRAF AND TNF RECEPTOR-ASSOCIATED PROTEIN"/>
    <property type="match status" value="1"/>
</dbReference>
<keyword evidence="11" id="KW-0255">Endonuclease</keyword>
<dbReference type="EMBL" id="JABKKE010000007">
    <property type="protein sequence ID" value="NPE13775.1"/>
    <property type="molecule type" value="Genomic_DNA"/>
</dbReference>
<keyword evidence="6" id="KW-0378">Hydrolase</keyword>